<keyword evidence="4 7" id="KW-0418">Kinase</keyword>
<evidence type="ECO:0000259" key="5">
    <source>
        <dbReference type="Pfam" id="PF00370"/>
    </source>
</evidence>
<dbReference type="InterPro" id="IPR018485">
    <property type="entry name" value="FGGY_C"/>
</dbReference>
<dbReference type="InterPro" id="IPR000577">
    <property type="entry name" value="Carb_kinase_FGGY"/>
</dbReference>
<comment type="similarity">
    <text evidence="1">Belongs to the FGGY kinase family.</text>
</comment>
<comment type="caution">
    <text evidence="7">The sequence shown here is derived from an EMBL/GenBank/DDBJ whole genome shotgun (WGS) entry which is preliminary data.</text>
</comment>
<dbReference type="InterPro" id="IPR033676">
    <property type="entry name" value="AI-2_kinase"/>
</dbReference>
<dbReference type="InterPro" id="IPR018484">
    <property type="entry name" value="FGGY_N"/>
</dbReference>
<dbReference type="EMBL" id="JBHSAO010000011">
    <property type="protein sequence ID" value="MFC4025171.1"/>
    <property type="molecule type" value="Genomic_DNA"/>
</dbReference>
<dbReference type="SUPFAM" id="SSF53067">
    <property type="entry name" value="Actin-like ATPase domain"/>
    <property type="match status" value="2"/>
</dbReference>
<dbReference type="PANTHER" id="PTHR43095">
    <property type="entry name" value="SUGAR KINASE"/>
    <property type="match status" value="1"/>
</dbReference>
<keyword evidence="2" id="KW-0963">Cytoplasm</keyword>
<keyword evidence="8" id="KW-1185">Reference proteome</keyword>
<dbReference type="EC" id="2.7.1.189" evidence="7"/>
<dbReference type="GO" id="GO:0016301">
    <property type="term" value="F:kinase activity"/>
    <property type="evidence" value="ECO:0007669"/>
    <property type="project" value="UniProtKB-KW"/>
</dbReference>
<dbReference type="CDD" id="cd07775">
    <property type="entry name" value="ASKHA_NBD_FGGY_AI-2K"/>
    <property type="match status" value="1"/>
</dbReference>
<feature type="domain" description="Carbohydrate kinase FGGY N-terminal" evidence="5">
    <location>
        <begin position="6"/>
        <end position="252"/>
    </location>
</feature>
<dbReference type="Pfam" id="PF02782">
    <property type="entry name" value="FGGY_C"/>
    <property type="match status" value="1"/>
</dbReference>
<dbReference type="PANTHER" id="PTHR43095:SF5">
    <property type="entry name" value="XYLULOSE KINASE"/>
    <property type="match status" value="1"/>
</dbReference>
<feature type="domain" description="Carbohydrate kinase FGGY C-terminal" evidence="6">
    <location>
        <begin position="293"/>
        <end position="459"/>
    </location>
</feature>
<keyword evidence="3 7" id="KW-0808">Transferase</keyword>
<dbReference type="Proteomes" id="UP001595772">
    <property type="component" value="Unassembled WGS sequence"/>
</dbReference>
<dbReference type="RefSeq" id="WP_379497662.1">
    <property type="nucleotide sequence ID" value="NZ_JBHSAO010000011.1"/>
</dbReference>
<dbReference type="InterPro" id="IPR050406">
    <property type="entry name" value="FGGY_Carb_Kinase"/>
</dbReference>
<evidence type="ECO:0000313" key="7">
    <source>
        <dbReference type="EMBL" id="MFC4025171.1"/>
    </source>
</evidence>
<dbReference type="InterPro" id="IPR043129">
    <property type="entry name" value="ATPase_NBD"/>
</dbReference>
<evidence type="ECO:0000256" key="4">
    <source>
        <dbReference type="ARBA" id="ARBA00022777"/>
    </source>
</evidence>
<evidence type="ECO:0000313" key="8">
    <source>
        <dbReference type="Proteomes" id="UP001595772"/>
    </source>
</evidence>
<reference evidence="8" key="1">
    <citation type="journal article" date="2019" name="Int. J. Syst. Evol. Microbiol.">
        <title>The Global Catalogue of Microorganisms (GCM) 10K type strain sequencing project: providing services to taxonomists for standard genome sequencing and annotation.</title>
        <authorList>
            <consortium name="The Broad Institute Genomics Platform"/>
            <consortium name="The Broad Institute Genome Sequencing Center for Infectious Disease"/>
            <person name="Wu L."/>
            <person name="Ma J."/>
        </authorList>
    </citation>
    <scope>NUCLEOTIDE SEQUENCE [LARGE SCALE GENOMIC DNA]</scope>
    <source>
        <strain evidence="8">IBRC-M 10703</strain>
    </source>
</reference>
<evidence type="ECO:0000259" key="6">
    <source>
        <dbReference type="Pfam" id="PF02782"/>
    </source>
</evidence>
<gene>
    <name evidence="7" type="primary">lsrK</name>
    <name evidence="7" type="ORF">ACFOUV_15355</name>
</gene>
<evidence type="ECO:0000256" key="3">
    <source>
        <dbReference type="ARBA" id="ARBA00022679"/>
    </source>
</evidence>
<accession>A0ABV8H4H5</accession>
<proteinExistence type="inferred from homology"/>
<evidence type="ECO:0000256" key="1">
    <source>
        <dbReference type="ARBA" id="ARBA00009156"/>
    </source>
</evidence>
<dbReference type="NCBIfam" id="NF008187">
    <property type="entry name" value="PRK10939.1"/>
    <property type="match status" value="1"/>
</dbReference>
<organism evidence="7 8">
    <name type="scientific">Oceanobacillus longus</name>
    <dbReference type="NCBI Taxonomy" id="930120"/>
    <lineage>
        <taxon>Bacteria</taxon>
        <taxon>Bacillati</taxon>
        <taxon>Bacillota</taxon>
        <taxon>Bacilli</taxon>
        <taxon>Bacillales</taxon>
        <taxon>Bacillaceae</taxon>
        <taxon>Oceanobacillus</taxon>
    </lineage>
</organism>
<sequence length="522" mass="58343">MTVEKYLMAIDAGTGSVRVILFDTHGNEQHVSQSEWVHKEDSRYPGSMDFDVETNFKIITRLIKETLAKSNVNPKEIISISTTSMREAIVLYDENGKELWACANVDSRSDMEVNNLHKISESLEAEIYQLSGQTFSLGAIPRILWVKNNMPDIYEKVKYVTMLNDWITYRLTGVISVEPSNGCTSGIFDIKKRVWEPEIADKAGLRTDIYPIIHESGTVIGNLTKQMATLTGLNTQTLIVAGGGDAQLGCLGMGVIDEGDAAVLGGSFWQYEYTTRNVQLDDECKVRVNCHAVPDTWQYEAIAFFPGLVMRWFRDTFCELEKHIQIETGESIYSQMEKRAIDVPAGSYGMLSTFSDKMNYISWKHAAPGFLNFKLDTDKFNKATFYRAIMENAAFVTRGNIETVNSITGTSPDSIIFGGGASKSDLWCQILSDLLNKTVKVPVVRESTALGAAICAGVGAQVYDNFSDAISKVVKFEKTYHPIAENSSVYDHLYKKWEKVYSNQLRLADDGITEHMWIAPGL</sequence>
<evidence type="ECO:0000256" key="2">
    <source>
        <dbReference type="ARBA" id="ARBA00022490"/>
    </source>
</evidence>
<name>A0ABV8H4H5_9BACI</name>
<dbReference type="PIRSF" id="PIRSF000538">
    <property type="entry name" value="GlpK"/>
    <property type="match status" value="1"/>
</dbReference>
<protein>
    <submittedName>
        <fullName evidence="7">Autoinducer-2 kinase</fullName>
        <ecNumber evidence="7">2.7.1.189</ecNumber>
    </submittedName>
</protein>
<dbReference type="Pfam" id="PF00370">
    <property type="entry name" value="FGGY_N"/>
    <property type="match status" value="1"/>
</dbReference>
<dbReference type="Gene3D" id="3.30.420.40">
    <property type="match status" value="2"/>
</dbReference>